<sequence>MGVTAIRSFACPILPHPSTRRYPSPAEHFLSLQIRAHCFRPVLADRPPPRNRFFESPNQTQSRKIRPRSSESVRVPAPAMRAREERQGHRMPGTTPSCAQSRRRPRRAWSVVFGCGA</sequence>
<dbReference type="EMBL" id="AFRT01002629">
    <property type="protein sequence ID" value="ELU37464.1"/>
    <property type="molecule type" value="Genomic_DNA"/>
</dbReference>
<dbReference type="Proteomes" id="UP000011668">
    <property type="component" value="Unassembled WGS sequence"/>
</dbReference>
<dbReference type="HOGENOM" id="CLU_2086425_0_0_1"/>
<proteinExistence type="predicted"/>
<evidence type="ECO:0000256" key="1">
    <source>
        <dbReference type="SAM" id="MobiDB-lite"/>
    </source>
</evidence>
<reference evidence="2 3" key="1">
    <citation type="journal article" date="2013" name="Nat. Commun.">
        <title>The evolution and pathogenic mechanisms of the rice sheath blight pathogen.</title>
        <authorList>
            <person name="Zheng A."/>
            <person name="Lin R."/>
            <person name="Xu L."/>
            <person name="Qin P."/>
            <person name="Tang C."/>
            <person name="Ai P."/>
            <person name="Zhang D."/>
            <person name="Liu Y."/>
            <person name="Sun Z."/>
            <person name="Feng H."/>
            <person name="Wang Y."/>
            <person name="Chen Y."/>
            <person name="Liang X."/>
            <person name="Fu R."/>
            <person name="Li Q."/>
            <person name="Zhang J."/>
            <person name="Yu X."/>
            <person name="Xie Z."/>
            <person name="Ding L."/>
            <person name="Guan P."/>
            <person name="Tang J."/>
            <person name="Liang Y."/>
            <person name="Wang S."/>
            <person name="Deng Q."/>
            <person name="Li S."/>
            <person name="Zhu J."/>
            <person name="Wang L."/>
            <person name="Liu H."/>
            <person name="Li P."/>
        </authorList>
    </citation>
    <scope>NUCLEOTIDE SEQUENCE [LARGE SCALE GENOMIC DNA]</scope>
    <source>
        <strain evidence="3">AG-1 IA</strain>
    </source>
</reference>
<evidence type="ECO:0000313" key="2">
    <source>
        <dbReference type="EMBL" id="ELU37464.1"/>
    </source>
</evidence>
<protein>
    <submittedName>
        <fullName evidence="2">Uncharacterized protein</fullName>
    </submittedName>
</protein>
<dbReference type="AlphaFoldDB" id="L8WM86"/>
<keyword evidence="3" id="KW-1185">Reference proteome</keyword>
<name>L8WM86_THACA</name>
<accession>L8WM86</accession>
<feature type="region of interest" description="Disordered" evidence="1">
    <location>
        <begin position="47"/>
        <end position="103"/>
    </location>
</feature>
<organism evidence="2 3">
    <name type="scientific">Thanatephorus cucumeris (strain AG1-IA)</name>
    <name type="common">Rice sheath blight fungus</name>
    <name type="synonym">Rhizoctonia solani</name>
    <dbReference type="NCBI Taxonomy" id="983506"/>
    <lineage>
        <taxon>Eukaryota</taxon>
        <taxon>Fungi</taxon>
        <taxon>Dikarya</taxon>
        <taxon>Basidiomycota</taxon>
        <taxon>Agaricomycotina</taxon>
        <taxon>Agaricomycetes</taxon>
        <taxon>Cantharellales</taxon>
        <taxon>Ceratobasidiaceae</taxon>
        <taxon>Rhizoctonia</taxon>
        <taxon>Rhizoctonia solani AG-1</taxon>
    </lineage>
</organism>
<evidence type="ECO:0000313" key="3">
    <source>
        <dbReference type="Proteomes" id="UP000011668"/>
    </source>
</evidence>
<gene>
    <name evidence="2" type="ORF">AG1IA_08500</name>
</gene>
<comment type="caution">
    <text evidence="2">The sequence shown here is derived from an EMBL/GenBank/DDBJ whole genome shotgun (WGS) entry which is preliminary data.</text>
</comment>